<dbReference type="PANTHER" id="PTHR10775">
    <property type="entry name" value="OS08G0208400 PROTEIN"/>
    <property type="match status" value="1"/>
</dbReference>
<organism evidence="3 4">
    <name type="scientific">Eleusine coracana subsp. coracana</name>
    <dbReference type="NCBI Taxonomy" id="191504"/>
    <lineage>
        <taxon>Eukaryota</taxon>
        <taxon>Viridiplantae</taxon>
        <taxon>Streptophyta</taxon>
        <taxon>Embryophyta</taxon>
        <taxon>Tracheophyta</taxon>
        <taxon>Spermatophyta</taxon>
        <taxon>Magnoliopsida</taxon>
        <taxon>Liliopsida</taxon>
        <taxon>Poales</taxon>
        <taxon>Poaceae</taxon>
        <taxon>PACMAD clade</taxon>
        <taxon>Chloridoideae</taxon>
        <taxon>Cynodonteae</taxon>
        <taxon>Eleusininae</taxon>
        <taxon>Eleusine</taxon>
    </lineage>
</organism>
<reference evidence="3" key="1">
    <citation type="journal article" date="2018" name="DNA Res.">
        <title>Multiple hybrid de novo genome assembly of finger millet, an orphan allotetraploid crop.</title>
        <authorList>
            <person name="Hatakeyama M."/>
            <person name="Aluri S."/>
            <person name="Balachadran M.T."/>
            <person name="Sivarajan S.R."/>
            <person name="Patrignani A."/>
            <person name="Gruter S."/>
            <person name="Poveda L."/>
            <person name="Shimizu-Inatsugi R."/>
            <person name="Baeten J."/>
            <person name="Francoijs K.J."/>
            <person name="Nataraja K.N."/>
            <person name="Reddy Y.A.N."/>
            <person name="Phadnis S."/>
            <person name="Ravikumar R.L."/>
            <person name="Schlapbach R."/>
            <person name="Sreeman S.M."/>
            <person name="Shimizu K.K."/>
        </authorList>
    </citation>
    <scope>NUCLEOTIDE SEQUENCE</scope>
</reference>
<dbReference type="InterPro" id="IPR029480">
    <property type="entry name" value="Transpos_assoc"/>
</dbReference>
<name>A0AAV5DSA3_ELECO</name>
<dbReference type="EMBL" id="BQKI01000048">
    <property type="protein sequence ID" value="GJN13237.1"/>
    <property type="molecule type" value="Genomic_DNA"/>
</dbReference>
<dbReference type="Pfam" id="PF13963">
    <property type="entry name" value="Transpos_assoc"/>
    <property type="match status" value="1"/>
</dbReference>
<sequence length="242" mass="27280">MEFVSERFGANEEISCPCHKCLNRSHGHMGLLEDHLYIHGMASTYDRWIYHGEPSEVEIARSGSHMDDQTSFSGDVGTDEGEEDPDDRLPDMFSDLYTVEAQGPEQSQAQGPEEGTSMFAAVLEEMKKELYPGCASISKFSFVVKLLHLKSFYRISNVAFTAILKLLSSAFPHCSLPTSYQEAKKFICSLGLGYDSIHMCPNNCVLFRKEYGKHNECPVVVHQGGRIQLEKSSLRRYYAFSH</sequence>
<comment type="caution">
    <text evidence="3">The sequence shown here is derived from an EMBL/GenBank/DDBJ whole genome shotgun (WGS) entry which is preliminary data.</text>
</comment>
<feature type="compositionally biased region" description="Acidic residues" evidence="1">
    <location>
        <begin position="77"/>
        <end position="86"/>
    </location>
</feature>
<protein>
    <recommendedName>
        <fullName evidence="2">Transposase-associated domain-containing protein</fullName>
    </recommendedName>
</protein>
<dbReference type="AlphaFoldDB" id="A0AAV5DSA3"/>
<accession>A0AAV5DSA3</accession>
<evidence type="ECO:0000313" key="3">
    <source>
        <dbReference type="EMBL" id="GJN13237.1"/>
    </source>
</evidence>
<dbReference type="Proteomes" id="UP001054889">
    <property type="component" value="Unassembled WGS sequence"/>
</dbReference>
<reference evidence="3" key="2">
    <citation type="submission" date="2021-12" db="EMBL/GenBank/DDBJ databases">
        <title>Resequencing data analysis of finger millet.</title>
        <authorList>
            <person name="Hatakeyama M."/>
            <person name="Aluri S."/>
            <person name="Balachadran M.T."/>
            <person name="Sivarajan S.R."/>
            <person name="Poveda L."/>
            <person name="Shimizu-Inatsugi R."/>
            <person name="Schlapbach R."/>
            <person name="Sreeman S.M."/>
            <person name="Shimizu K.K."/>
        </authorList>
    </citation>
    <scope>NUCLEOTIDE SEQUENCE</scope>
</reference>
<feature type="domain" description="Transposase-associated" evidence="2">
    <location>
        <begin position="2"/>
        <end position="53"/>
    </location>
</feature>
<evidence type="ECO:0000256" key="1">
    <source>
        <dbReference type="SAM" id="MobiDB-lite"/>
    </source>
</evidence>
<feature type="region of interest" description="Disordered" evidence="1">
    <location>
        <begin position="61"/>
        <end position="90"/>
    </location>
</feature>
<gene>
    <name evidence="3" type="primary">ga31585</name>
    <name evidence="3" type="ORF">PR202_ga31585</name>
</gene>
<dbReference type="PANTHER" id="PTHR10775:SF185">
    <property type="entry name" value="OS08G0208400 PROTEIN"/>
    <property type="match status" value="1"/>
</dbReference>
<evidence type="ECO:0000313" key="4">
    <source>
        <dbReference type="Proteomes" id="UP001054889"/>
    </source>
</evidence>
<keyword evidence="4" id="KW-1185">Reference proteome</keyword>
<evidence type="ECO:0000259" key="2">
    <source>
        <dbReference type="Pfam" id="PF13963"/>
    </source>
</evidence>
<proteinExistence type="predicted"/>